<protein>
    <recommendedName>
        <fullName evidence="4">ADP-ribosylglycohydrolase family protein</fullName>
    </recommendedName>
</protein>
<feature type="non-terminal residue" evidence="2">
    <location>
        <position position="66"/>
    </location>
</feature>
<reference evidence="2 3" key="1">
    <citation type="journal article" date="2019" name="Nat. Microbiol.">
        <title>Mediterranean grassland soil C-N compound turnover is dependent on rainfall and depth, and is mediated by genomically divergent microorganisms.</title>
        <authorList>
            <person name="Diamond S."/>
            <person name="Andeer P.F."/>
            <person name="Li Z."/>
            <person name="Crits-Christoph A."/>
            <person name="Burstein D."/>
            <person name="Anantharaman K."/>
            <person name="Lane K.R."/>
            <person name="Thomas B.C."/>
            <person name="Pan C."/>
            <person name="Northen T.R."/>
            <person name="Banfield J.F."/>
        </authorList>
    </citation>
    <scope>NUCLEOTIDE SEQUENCE [LARGE SCALE GENOMIC DNA]</scope>
    <source>
        <strain evidence="2">NP_7</strain>
    </source>
</reference>
<dbReference type="Proteomes" id="UP000320048">
    <property type="component" value="Unassembled WGS sequence"/>
</dbReference>
<feature type="binding site" evidence="1">
    <location>
        <position position="16"/>
    </location>
    <ligand>
        <name>Mg(2+)</name>
        <dbReference type="ChEBI" id="CHEBI:18420"/>
        <label>1</label>
    </ligand>
</feature>
<name>A0A537IXX2_9BACT</name>
<keyword evidence="1" id="KW-0460">Magnesium</keyword>
<dbReference type="InterPro" id="IPR005502">
    <property type="entry name" value="Ribosyl_crysJ1"/>
</dbReference>
<feature type="binding site" evidence="1">
    <location>
        <position position="18"/>
    </location>
    <ligand>
        <name>Mg(2+)</name>
        <dbReference type="ChEBI" id="CHEBI:18420"/>
        <label>1</label>
    </ligand>
</feature>
<organism evidence="2 3">
    <name type="scientific">Candidatus Segetimicrobium genomatis</name>
    <dbReference type="NCBI Taxonomy" id="2569760"/>
    <lineage>
        <taxon>Bacteria</taxon>
        <taxon>Bacillati</taxon>
        <taxon>Candidatus Sysuimicrobiota</taxon>
        <taxon>Candidatus Sysuimicrobiia</taxon>
        <taxon>Candidatus Sysuimicrobiales</taxon>
        <taxon>Candidatus Segetimicrobiaceae</taxon>
        <taxon>Candidatus Segetimicrobium</taxon>
    </lineage>
</organism>
<dbReference type="AlphaFoldDB" id="A0A537IXX2"/>
<evidence type="ECO:0000313" key="3">
    <source>
        <dbReference type="Proteomes" id="UP000320048"/>
    </source>
</evidence>
<keyword evidence="1" id="KW-0479">Metal-binding</keyword>
<accession>A0A537IXX2</accession>
<evidence type="ECO:0008006" key="4">
    <source>
        <dbReference type="Google" id="ProtNLM"/>
    </source>
</evidence>
<evidence type="ECO:0000313" key="2">
    <source>
        <dbReference type="EMBL" id="TMI76174.1"/>
    </source>
</evidence>
<proteinExistence type="predicted"/>
<comment type="caution">
    <text evidence="2">The sequence shown here is derived from an EMBL/GenBank/DDBJ whole genome shotgun (WGS) entry which is preliminary data.</text>
</comment>
<dbReference type="SUPFAM" id="SSF101478">
    <property type="entry name" value="ADP-ribosylglycohydrolase"/>
    <property type="match status" value="1"/>
</dbReference>
<dbReference type="EMBL" id="VBAO01000523">
    <property type="protein sequence ID" value="TMI76174.1"/>
    <property type="molecule type" value="Genomic_DNA"/>
</dbReference>
<sequence length="66" mass="7068">GRFTPCLVYAVNFGRDADTLASILGSVSGALCGARDIPNEWIERVEASNPVRQRTLADGLLAAVRH</sequence>
<feature type="binding site" evidence="1">
    <location>
        <position position="19"/>
    </location>
    <ligand>
        <name>Mg(2+)</name>
        <dbReference type="ChEBI" id="CHEBI:18420"/>
        <label>1</label>
    </ligand>
</feature>
<gene>
    <name evidence="2" type="ORF">E6H04_15185</name>
</gene>
<dbReference type="Pfam" id="PF03747">
    <property type="entry name" value="ADP_ribosyl_GH"/>
    <property type="match status" value="1"/>
</dbReference>
<evidence type="ECO:0000256" key="1">
    <source>
        <dbReference type="PIRSR" id="PIRSR605502-1"/>
    </source>
</evidence>
<feature type="non-terminal residue" evidence="2">
    <location>
        <position position="1"/>
    </location>
</feature>
<dbReference type="Gene3D" id="1.10.4080.10">
    <property type="entry name" value="ADP-ribosylation/Crystallin J1"/>
    <property type="match status" value="1"/>
</dbReference>
<comment type="cofactor">
    <cofactor evidence="1">
        <name>Mg(2+)</name>
        <dbReference type="ChEBI" id="CHEBI:18420"/>
    </cofactor>
    <text evidence="1">Binds 2 magnesium ions per subunit.</text>
</comment>
<dbReference type="GO" id="GO:0046872">
    <property type="term" value="F:metal ion binding"/>
    <property type="evidence" value="ECO:0007669"/>
    <property type="project" value="UniProtKB-KW"/>
</dbReference>
<dbReference type="InterPro" id="IPR036705">
    <property type="entry name" value="Ribosyl_crysJ1_sf"/>
</dbReference>